<dbReference type="AlphaFoldDB" id="A0AAV8URG4"/>
<evidence type="ECO:0000256" key="3">
    <source>
        <dbReference type="ARBA" id="ARBA00022737"/>
    </source>
</evidence>
<sequence>MGDFEWWDGVRDSVGIAATSSVVSVSLAQPLDVAVRVAKKGDGNVPAALWTVFKERGVAGLFHGNHVQLLRKVPAKAIRVMTYEWSNKLLKQVRNMDSRYGIPKLPSIVDTVIVSAFAGAFSIAVTYPLHIIHACYVKNISFQTFLARNGFFRGVRPLALSQIPAVTVELIGYNIMRDMFPDSEKNFASLLTMSIIAKMTGESFAHPLKLVSKKIAFSGGSGMRSTVATIVQKHGPMGLFKGVQYRYMKAFISVVAAKLAAAKLSPD</sequence>
<comment type="caution">
    <text evidence="7">The sequence shown here is derived from an EMBL/GenBank/DDBJ whole genome shotgun (WGS) entry which is preliminary data.</text>
</comment>
<keyword evidence="8" id="KW-1185">Reference proteome</keyword>
<keyword evidence="2 5" id="KW-0812">Transmembrane</keyword>
<dbReference type="InterPro" id="IPR023395">
    <property type="entry name" value="MCP_dom_sf"/>
</dbReference>
<evidence type="ECO:0000313" key="7">
    <source>
        <dbReference type="EMBL" id="KAJ8904051.1"/>
    </source>
</evidence>
<dbReference type="EMBL" id="JAMWBK010000006">
    <property type="protein sequence ID" value="KAJ8904051.1"/>
    <property type="molecule type" value="Genomic_DNA"/>
</dbReference>
<evidence type="ECO:0000313" key="8">
    <source>
        <dbReference type="Proteomes" id="UP001157974"/>
    </source>
</evidence>
<dbReference type="PROSITE" id="PS50920">
    <property type="entry name" value="SOLCAR"/>
    <property type="match status" value="1"/>
</dbReference>
<name>A0AAV8URG4_9RHOD</name>
<dbReference type="Gene3D" id="1.50.40.10">
    <property type="entry name" value="Mitochondrial carrier domain"/>
    <property type="match status" value="1"/>
</dbReference>
<evidence type="ECO:0000256" key="4">
    <source>
        <dbReference type="ARBA" id="ARBA00023136"/>
    </source>
</evidence>
<comment type="subcellular location">
    <subcellularLocation>
        <location evidence="1">Membrane</location>
        <topology evidence="1">Multi-pass membrane protein</topology>
    </subcellularLocation>
</comment>
<dbReference type="SUPFAM" id="SSF103506">
    <property type="entry name" value="Mitochondrial carrier"/>
    <property type="match status" value="1"/>
</dbReference>
<evidence type="ECO:0000256" key="5">
    <source>
        <dbReference type="PROSITE-ProRule" id="PRU00282"/>
    </source>
</evidence>
<reference evidence="7 8" key="1">
    <citation type="journal article" date="2023" name="Nat. Commun.">
        <title>Origin of minicircular mitochondrial genomes in red algae.</title>
        <authorList>
            <person name="Lee Y."/>
            <person name="Cho C.H."/>
            <person name="Lee Y.M."/>
            <person name="Park S.I."/>
            <person name="Yang J.H."/>
            <person name="West J.A."/>
            <person name="Bhattacharya D."/>
            <person name="Yoon H.S."/>
        </authorList>
    </citation>
    <scope>NUCLEOTIDE SEQUENCE [LARGE SCALE GENOMIC DNA]</scope>
    <source>
        <strain evidence="7 8">CCMP1338</strain>
        <tissue evidence="7">Whole cell</tissue>
    </source>
</reference>
<keyword evidence="4 5" id="KW-0472">Membrane</keyword>
<comment type="similarity">
    <text evidence="6">Belongs to the mitochondrial carrier (TC 2.A.29) family.</text>
</comment>
<dbReference type="Proteomes" id="UP001157974">
    <property type="component" value="Unassembled WGS sequence"/>
</dbReference>
<feature type="repeat" description="Solcar" evidence="5">
    <location>
        <begin position="8"/>
        <end position="89"/>
    </location>
</feature>
<evidence type="ECO:0000256" key="2">
    <source>
        <dbReference type="ARBA" id="ARBA00022692"/>
    </source>
</evidence>
<dbReference type="GO" id="GO:0016020">
    <property type="term" value="C:membrane"/>
    <property type="evidence" value="ECO:0007669"/>
    <property type="project" value="UniProtKB-SubCell"/>
</dbReference>
<gene>
    <name evidence="7" type="ORF">NDN08_000581</name>
</gene>
<dbReference type="PANTHER" id="PTHR24089">
    <property type="entry name" value="SOLUTE CARRIER FAMILY 25"/>
    <property type="match status" value="1"/>
</dbReference>
<dbReference type="InterPro" id="IPR018108">
    <property type="entry name" value="MCP_transmembrane"/>
</dbReference>
<evidence type="ECO:0000256" key="6">
    <source>
        <dbReference type="RuleBase" id="RU000488"/>
    </source>
</evidence>
<evidence type="ECO:0000256" key="1">
    <source>
        <dbReference type="ARBA" id="ARBA00004141"/>
    </source>
</evidence>
<protein>
    <recommendedName>
        <fullName evidence="9">ADP,ATP carrier protein</fullName>
    </recommendedName>
</protein>
<accession>A0AAV8URG4</accession>
<keyword evidence="6" id="KW-0813">Transport</keyword>
<proteinExistence type="inferred from homology"/>
<evidence type="ECO:0008006" key="9">
    <source>
        <dbReference type="Google" id="ProtNLM"/>
    </source>
</evidence>
<organism evidence="7 8">
    <name type="scientific">Rhodosorus marinus</name>
    <dbReference type="NCBI Taxonomy" id="101924"/>
    <lineage>
        <taxon>Eukaryota</taxon>
        <taxon>Rhodophyta</taxon>
        <taxon>Stylonematophyceae</taxon>
        <taxon>Stylonematales</taxon>
        <taxon>Stylonemataceae</taxon>
        <taxon>Rhodosorus</taxon>
    </lineage>
</organism>
<dbReference type="Pfam" id="PF00153">
    <property type="entry name" value="Mito_carr"/>
    <property type="match status" value="2"/>
</dbReference>
<keyword evidence="3" id="KW-0677">Repeat</keyword>